<evidence type="ECO:0000313" key="2">
    <source>
        <dbReference type="EMBL" id="CAJ1955656.1"/>
    </source>
</evidence>
<feature type="compositionally biased region" description="Polar residues" evidence="1">
    <location>
        <begin position="86"/>
        <end position="98"/>
    </location>
</feature>
<sequence>MIDICIVFSQIGKDEHEDCTNCNGAQDVSAGSLTSENEDKEDHDIDISDHSSSRTSMYNQNNVEVDSSTNHKRTDSNHYGNGFSMHDNNNVEGPNGVNSAHIDTEDEFVDVVGIDTDEEGNEPSADEAGNGEASSSSTSSSVSNIDYESSPEEMTISPTKRRRVE</sequence>
<proteinExistence type="predicted"/>
<feature type="compositionally biased region" description="Basic and acidic residues" evidence="1">
    <location>
        <begin position="40"/>
        <end position="52"/>
    </location>
</feature>
<dbReference type="Proteomes" id="UP001189624">
    <property type="component" value="Chromosome 5"/>
</dbReference>
<evidence type="ECO:0000256" key="1">
    <source>
        <dbReference type="SAM" id="MobiDB-lite"/>
    </source>
</evidence>
<dbReference type="EMBL" id="OY731402">
    <property type="protein sequence ID" value="CAJ1955656.1"/>
    <property type="molecule type" value="Genomic_DNA"/>
</dbReference>
<name>A0AA86SL94_9FABA</name>
<evidence type="ECO:0000313" key="3">
    <source>
        <dbReference type="Proteomes" id="UP001189624"/>
    </source>
</evidence>
<feature type="compositionally biased region" description="Polar residues" evidence="1">
    <location>
        <begin position="54"/>
        <end position="68"/>
    </location>
</feature>
<protein>
    <submittedName>
        <fullName evidence="2">Uncharacterized protein</fullName>
    </submittedName>
</protein>
<keyword evidence="3" id="KW-1185">Reference proteome</keyword>
<accession>A0AA86SL94</accession>
<feature type="compositionally biased region" description="Low complexity" evidence="1">
    <location>
        <begin position="134"/>
        <end position="143"/>
    </location>
</feature>
<dbReference type="Gramene" id="rna-AYBTSS11_LOCUS16241">
    <property type="protein sequence ID" value="CAJ1955656.1"/>
    <property type="gene ID" value="gene-AYBTSS11_LOCUS16241"/>
</dbReference>
<reference evidence="2" key="1">
    <citation type="submission" date="2023-10" db="EMBL/GenBank/DDBJ databases">
        <authorList>
            <person name="Domelevo Entfellner J.-B."/>
        </authorList>
    </citation>
    <scope>NUCLEOTIDE SEQUENCE</scope>
</reference>
<feature type="region of interest" description="Disordered" evidence="1">
    <location>
        <begin position="28"/>
        <end position="165"/>
    </location>
</feature>
<organism evidence="2 3">
    <name type="scientific">Sphenostylis stenocarpa</name>
    <dbReference type="NCBI Taxonomy" id="92480"/>
    <lineage>
        <taxon>Eukaryota</taxon>
        <taxon>Viridiplantae</taxon>
        <taxon>Streptophyta</taxon>
        <taxon>Embryophyta</taxon>
        <taxon>Tracheophyta</taxon>
        <taxon>Spermatophyta</taxon>
        <taxon>Magnoliopsida</taxon>
        <taxon>eudicotyledons</taxon>
        <taxon>Gunneridae</taxon>
        <taxon>Pentapetalae</taxon>
        <taxon>rosids</taxon>
        <taxon>fabids</taxon>
        <taxon>Fabales</taxon>
        <taxon>Fabaceae</taxon>
        <taxon>Papilionoideae</taxon>
        <taxon>50 kb inversion clade</taxon>
        <taxon>NPAAA clade</taxon>
        <taxon>indigoferoid/millettioid clade</taxon>
        <taxon>Phaseoleae</taxon>
        <taxon>Sphenostylis</taxon>
    </lineage>
</organism>
<gene>
    <name evidence="2" type="ORF">AYBTSS11_LOCUS16241</name>
</gene>
<dbReference type="AlphaFoldDB" id="A0AA86SL94"/>
<feature type="compositionally biased region" description="Acidic residues" evidence="1">
    <location>
        <begin position="104"/>
        <end position="125"/>
    </location>
</feature>